<feature type="compositionally biased region" description="Polar residues" evidence="1">
    <location>
        <begin position="1427"/>
        <end position="1441"/>
    </location>
</feature>
<gene>
    <name evidence="3" type="ORF">AAFF_G00041370</name>
</gene>
<feature type="region of interest" description="Disordered" evidence="1">
    <location>
        <begin position="155"/>
        <end position="257"/>
    </location>
</feature>
<evidence type="ECO:0000256" key="1">
    <source>
        <dbReference type="SAM" id="MobiDB-lite"/>
    </source>
</evidence>
<dbReference type="Gene3D" id="3.10.20.90">
    <property type="entry name" value="Phosphatidylinositol 3-kinase Catalytic Subunit, Chain A, domain 1"/>
    <property type="match status" value="1"/>
</dbReference>
<organism evidence="3 4">
    <name type="scientific">Aldrovandia affinis</name>
    <dbReference type="NCBI Taxonomy" id="143900"/>
    <lineage>
        <taxon>Eukaryota</taxon>
        <taxon>Metazoa</taxon>
        <taxon>Chordata</taxon>
        <taxon>Craniata</taxon>
        <taxon>Vertebrata</taxon>
        <taxon>Euteleostomi</taxon>
        <taxon>Actinopterygii</taxon>
        <taxon>Neopterygii</taxon>
        <taxon>Teleostei</taxon>
        <taxon>Notacanthiformes</taxon>
        <taxon>Halosauridae</taxon>
        <taxon>Aldrovandia</taxon>
    </lineage>
</organism>
<feature type="compositionally biased region" description="Low complexity" evidence="1">
    <location>
        <begin position="246"/>
        <end position="257"/>
    </location>
</feature>
<feature type="region of interest" description="Disordered" evidence="1">
    <location>
        <begin position="562"/>
        <end position="658"/>
    </location>
</feature>
<feature type="domain" description="Serine/threonine-protein kinase WNK CCTL2" evidence="2">
    <location>
        <begin position="659"/>
        <end position="732"/>
    </location>
</feature>
<dbReference type="EMBL" id="JAINUG010000122">
    <property type="protein sequence ID" value="KAJ8394782.1"/>
    <property type="molecule type" value="Genomic_DNA"/>
</dbReference>
<feature type="compositionally biased region" description="Polar residues" evidence="1">
    <location>
        <begin position="744"/>
        <end position="753"/>
    </location>
</feature>
<feature type="compositionally biased region" description="Basic residues" evidence="1">
    <location>
        <begin position="219"/>
        <end position="231"/>
    </location>
</feature>
<feature type="compositionally biased region" description="Low complexity" evidence="1">
    <location>
        <begin position="1144"/>
        <end position="1156"/>
    </location>
</feature>
<dbReference type="Proteomes" id="UP001221898">
    <property type="component" value="Unassembled WGS sequence"/>
</dbReference>
<feature type="compositionally biased region" description="Low complexity" evidence="1">
    <location>
        <begin position="287"/>
        <end position="298"/>
    </location>
</feature>
<feature type="compositionally biased region" description="Low complexity" evidence="1">
    <location>
        <begin position="1117"/>
        <end position="1129"/>
    </location>
</feature>
<accession>A0AAD7WF65</accession>
<dbReference type="InterPro" id="IPR050588">
    <property type="entry name" value="WNK_Ser-Thr_kinase"/>
</dbReference>
<feature type="compositionally biased region" description="Pro residues" evidence="1">
    <location>
        <begin position="1593"/>
        <end position="1603"/>
    </location>
</feature>
<feature type="region of interest" description="Disordered" evidence="1">
    <location>
        <begin position="953"/>
        <end position="977"/>
    </location>
</feature>
<feature type="region of interest" description="Disordered" evidence="1">
    <location>
        <begin position="452"/>
        <end position="549"/>
    </location>
</feature>
<feature type="region of interest" description="Disordered" evidence="1">
    <location>
        <begin position="892"/>
        <end position="935"/>
    </location>
</feature>
<reference evidence="3" key="1">
    <citation type="journal article" date="2023" name="Science">
        <title>Genome structures resolve the early diversification of teleost fishes.</title>
        <authorList>
            <person name="Parey E."/>
            <person name="Louis A."/>
            <person name="Montfort J."/>
            <person name="Bouchez O."/>
            <person name="Roques C."/>
            <person name="Iampietro C."/>
            <person name="Lluch J."/>
            <person name="Castinel A."/>
            <person name="Donnadieu C."/>
            <person name="Desvignes T."/>
            <person name="Floi Bucao C."/>
            <person name="Jouanno E."/>
            <person name="Wen M."/>
            <person name="Mejri S."/>
            <person name="Dirks R."/>
            <person name="Jansen H."/>
            <person name="Henkel C."/>
            <person name="Chen W.J."/>
            <person name="Zahm M."/>
            <person name="Cabau C."/>
            <person name="Klopp C."/>
            <person name="Thompson A.W."/>
            <person name="Robinson-Rechavi M."/>
            <person name="Braasch I."/>
            <person name="Lecointre G."/>
            <person name="Bobe J."/>
            <person name="Postlethwait J.H."/>
            <person name="Berthelot C."/>
            <person name="Roest Crollius H."/>
            <person name="Guiguen Y."/>
        </authorList>
    </citation>
    <scope>NUCLEOTIDE SEQUENCE</scope>
    <source>
        <strain evidence="3">NC1722</strain>
    </source>
</reference>
<name>A0AAD7WF65_9TELE</name>
<feature type="region of interest" description="Disordered" evidence="1">
    <location>
        <begin position="1284"/>
        <end position="1318"/>
    </location>
</feature>
<dbReference type="InterPro" id="IPR056865">
    <property type="entry name" value="CCTL2_WNK"/>
</dbReference>
<feature type="compositionally biased region" description="Polar residues" evidence="1">
    <location>
        <begin position="1296"/>
        <end position="1318"/>
    </location>
</feature>
<feature type="region of interest" description="Disordered" evidence="1">
    <location>
        <begin position="732"/>
        <end position="762"/>
    </location>
</feature>
<feature type="region of interest" description="Disordered" evidence="1">
    <location>
        <begin position="1386"/>
        <end position="1442"/>
    </location>
</feature>
<feature type="region of interest" description="Disordered" evidence="1">
    <location>
        <begin position="380"/>
        <end position="433"/>
    </location>
</feature>
<sequence>MAVRAAAFQCPLHCPGARARPRVAPDCCAACRCSEALGGGPGGRRGSASAVETLRSLSQLHPVLRPSQPAPCCCGRGAGPPGQDCLPLLSPLVLLQVSPHPCDSRRHSDSSVGPATPGEPGRRRAPAPERQPLPAALLPAALLPGLRVAAAEDQAGLQGPCPPGLPGHPPAPPLALPGQRPPLLPAQVPAAHHQPQGRLRPPESARPPRGRGLWGRVPRGARHVCERRRRAGGTGAGTEGPGVKASPMSTSTPTPSCTVENPRGHMGYSATAPTGQQVQPPAQGYSAAQPVQQTQQPAQAFPAAAAQSIQTSPFPPTQQLTMGQSLPQSGADGQNLLHHLQQMTSCQPSQAPPLLQPLHVSTTLPATDFTQFPPPYPVIPAGAPLAGSETYPHPVPPSSSSSSTPPVPPPSYFSPGQTVPSHPASQAGGALQAPGSAALSVPLLAVATPSHSALPPAAPRQQGYPTEAPPSHPAPIPPHPLVQQAPPCNLTPLPVPEPALPVCEHPGQSVETMPSSCPSDPGQQSGPQAPVPAHSGALSPPVMGVPDTGPAAVVLEQNQDLQHAGTHTAAAAPASACQPLSQQPPPGPAEHGMEEPAPEKQVPLQSYGYDSVNSDATSGKEMSDGGEGPPGCVRADGRARKHHRRSTRTRSRQERTTKPKLSMLNVCNTGDKMVECQLETHNHKTVTFKFDLDGDAPEEIATYMVENDFILPIEKEIFIEQLKDIVDKAEDMLSEDTEGERSSDQGTSPQQGHSAGLSGGECLKTPQAQANQLVYQQNVLHTGKRWFIVCPVAESPMPAKEAPPTATPTAPPSTAEARSDQRRPPADEPRPGLLASLPPVEIVCAPVTVSDIPCCPIVPPLSLDVGVAQDTAGQTDEPQVPGQVVLQQPFATPMQPSMGGAMPSSQPQSPAQAPPAPQQQAGPGESDGEGPPRVEFVDNTIKTLDEKLRNLFQSGEGSSKKGDPLPQIPEGADSLGTLSDSAVAASIRTSKTEALASSSSHSASKSRFQIIPTPADVVRRLERSRKSRSACGSPVPPGGRSSAEREGASVATIGRFSVVSTEGEVVAKTRSNRYSAPPDFYPHSSSSPDPELPPLPRTHTSVSADADVHVHVPQPASSDSGEDSSPGSDLVKKAVAFLRRSSRRSSVQSSDSPSRSGNGPPVLITSLHSQSYVSSDNDSEFEDADMKKELHRLREKHMKEISELQAHQRGEIELLYRNLGKPLPPIVGFMHAAPPTGRRRRASKHKLKAGKLLNPVVQQLKSVSGKTSEDKLVSGETAVSLADSSAKGSELVGSMAPSNGSSMTTSVSEPVQTQPCSLKGSLSSDNIYSGFHSDGTQALGQGWTVYHQTSERVTYKSSSKPRTRFLSGPVSLSIWSTLKRLCLGKDRSSRSTNSSGAAAAASNQNQQQHPAAAVSTPPPPQPVSGLAQVQTNNSNNKTGTFTDDLHKLVDDWAKETLAASHTRPSLNQIRLQRRWQDLEVGGVSTGVQEVKCNRPLGAVKYQLPLSCPMTAALAPKMPSPMSANPTSGLQPGYMVPAGPFGGVLPSPVYAPQWPATAGPPGSVGVLGPPGTVPFPSVGSPGLQVFPVPRQSPVSPPSPNMRTT</sequence>
<dbReference type="Pfam" id="PF24889">
    <property type="entry name" value="CCTL2_WNK"/>
    <property type="match status" value="1"/>
</dbReference>
<feature type="compositionally biased region" description="Polar residues" evidence="1">
    <location>
        <begin position="509"/>
        <end position="527"/>
    </location>
</feature>
<feature type="compositionally biased region" description="Low complexity" evidence="1">
    <location>
        <begin position="1390"/>
        <end position="1413"/>
    </location>
</feature>
<comment type="caution">
    <text evidence="3">The sequence shown here is derived from an EMBL/GenBank/DDBJ whole genome shotgun (WGS) entry which is preliminary data.</text>
</comment>
<proteinExistence type="predicted"/>
<dbReference type="PANTHER" id="PTHR13902">
    <property type="entry name" value="SERINE/THREONINE-PROTEIN KINASE WNK WITH NO LYSINE -RELATED"/>
    <property type="match status" value="1"/>
</dbReference>
<feature type="compositionally biased region" description="Basic and acidic residues" evidence="1">
    <location>
        <begin position="817"/>
        <end position="830"/>
    </location>
</feature>
<feature type="compositionally biased region" description="Basic residues" evidence="1">
    <location>
        <begin position="639"/>
        <end position="650"/>
    </location>
</feature>
<keyword evidence="4" id="KW-1185">Reference proteome</keyword>
<feature type="region of interest" description="Disordered" evidence="1">
    <location>
        <begin position="797"/>
        <end position="834"/>
    </location>
</feature>
<feature type="region of interest" description="Disordered" evidence="1">
    <location>
        <begin position="989"/>
        <end position="1164"/>
    </location>
</feature>
<feature type="compositionally biased region" description="Pro residues" evidence="1">
    <location>
        <begin position="467"/>
        <end position="480"/>
    </location>
</feature>
<evidence type="ECO:0000313" key="3">
    <source>
        <dbReference type="EMBL" id="KAJ8394782.1"/>
    </source>
</evidence>
<feature type="region of interest" description="Disordered" evidence="1">
    <location>
        <begin position="100"/>
        <end position="129"/>
    </location>
</feature>
<feature type="region of interest" description="Disordered" evidence="1">
    <location>
        <begin position="269"/>
        <end position="298"/>
    </location>
</feature>
<dbReference type="FunFam" id="3.10.20.90:FF:000012">
    <property type="entry name" value="Serine/threonine-protein kinase WNK1 isoform 2"/>
    <property type="match status" value="1"/>
</dbReference>
<protein>
    <recommendedName>
        <fullName evidence="2">Serine/threonine-protein kinase WNK CCTL2 domain-containing protein</fullName>
    </recommendedName>
</protein>
<evidence type="ECO:0000313" key="4">
    <source>
        <dbReference type="Proteomes" id="UP001221898"/>
    </source>
</evidence>
<feature type="compositionally biased region" description="Polar residues" evidence="1">
    <location>
        <begin position="271"/>
        <end position="280"/>
    </location>
</feature>
<feature type="region of interest" description="Disordered" evidence="1">
    <location>
        <begin position="1577"/>
        <end position="1603"/>
    </location>
</feature>
<feature type="compositionally biased region" description="Low complexity" evidence="1">
    <location>
        <begin position="994"/>
        <end position="1006"/>
    </location>
</feature>
<feature type="compositionally biased region" description="Low complexity" evidence="1">
    <location>
        <begin position="562"/>
        <end position="581"/>
    </location>
</feature>
<feature type="compositionally biased region" description="Pro residues" evidence="1">
    <location>
        <begin position="160"/>
        <end position="184"/>
    </location>
</feature>
<evidence type="ECO:0000259" key="2">
    <source>
        <dbReference type="Pfam" id="PF24889"/>
    </source>
</evidence>